<dbReference type="Pfam" id="PF00106">
    <property type="entry name" value="adh_short"/>
    <property type="match status" value="1"/>
</dbReference>
<dbReference type="SUPFAM" id="SSF51735">
    <property type="entry name" value="NAD(P)-binding Rossmann-fold domains"/>
    <property type="match status" value="1"/>
</dbReference>
<evidence type="ECO:0000313" key="2">
    <source>
        <dbReference type="Proteomes" id="UP000053660"/>
    </source>
</evidence>
<evidence type="ECO:0008006" key="3">
    <source>
        <dbReference type="Google" id="ProtNLM"/>
    </source>
</evidence>
<dbReference type="AlphaFoldDB" id="A0A0B1SZR0"/>
<dbReference type="PANTHER" id="PTHR43975">
    <property type="entry name" value="ZGC:101858"/>
    <property type="match status" value="1"/>
</dbReference>
<dbReference type="InterPro" id="IPR002347">
    <property type="entry name" value="SDR_fam"/>
</dbReference>
<sequence>MPVAIITGASSGIGRATALLFAKNRYQLSLTGRNESALKEVAKECVQQGIAENDVIISPTDLAADNAPKTIVENTIGKFQKIDTLVRSLSISTFLYRYIGFMGTL</sequence>
<organism evidence="1 2">
    <name type="scientific">Oesophagostomum dentatum</name>
    <name type="common">Nodular worm</name>
    <dbReference type="NCBI Taxonomy" id="61180"/>
    <lineage>
        <taxon>Eukaryota</taxon>
        <taxon>Metazoa</taxon>
        <taxon>Ecdysozoa</taxon>
        <taxon>Nematoda</taxon>
        <taxon>Chromadorea</taxon>
        <taxon>Rhabditida</taxon>
        <taxon>Rhabditina</taxon>
        <taxon>Rhabditomorpha</taxon>
        <taxon>Strongyloidea</taxon>
        <taxon>Strongylidae</taxon>
        <taxon>Oesophagostomum</taxon>
    </lineage>
</organism>
<dbReference type="EMBL" id="KN554254">
    <property type="protein sequence ID" value="KHJ89411.1"/>
    <property type="molecule type" value="Genomic_DNA"/>
</dbReference>
<dbReference type="Proteomes" id="UP000053660">
    <property type="component" value="Unassembled WGS sequence"/>
</dbReference>
<reference evidence="1 2" key="1">
    <citation type="submission" date="2014-03" db="EMBL/GenBank/DDBJ databases">
        <title>Draft genome of the hookworm Oesophagostomum dentatum.</title>
        <authorList>
            <person name="Mitreva M."/>
        </authorList>
    </citation>
    <scope>NUCLEOTIDE SEQUENCE [LARGE SCALE GENOMIC DNA]</scope>
    <source>
        <strain evidence="1 2">OD-Hann</strain>
    </source>
</reference>
<keyword evidence="2" id="KW-1185">Reference proteome</keyword>
<dbReference type="Gene3D" id="3.40.50.720">
    <property type="entry name" value="NAD(P)-binding Rossmann-like Domain"/>
    <property type="match status" value="1"/>
</dbReference>
<dbReference type="PRINTS" id="PR00081">
    <property type="entry name" value="GDHRDH"/>
</dbReference>
<dbReference type="PANTHER" id="PTHR43975:SF2">
    <property type="entry name" value="EG:BACR7A4.14 PROTEIN-RELATED"/>
    <property type="match status" value="1"/>
</dbReference>
<evidence type="ECO:0000313" key="1">
    <source>
        <dbReference type="EMBL" id="KHJ89411.1"/>
    </source>
</evidence>
<name>A0A0B1SZR0_OESDE</name>
<gene>
    <name evidence="1" type="ORF">OESDEN_10765</name>
</gene>
<protein>
    <recommendedName>
        <fullName evidence="3">Oxidoreductase, short chain dehydrogenase/reductase family protein</fullName>
    </recommendedName>
</protein>
<proteinExistence type="predicted"/>
<dbReference type="OrthoDB" id="47007at2759"/>
<accession>A0A0B1SZR0</accession>
<dbReference type="InterPro" id="IPR036291">
    <property type="entry name" value="NAD(P)-bd_dom_sf"/>
</dbReference>